<comment type="pathway">
    <text evidence="1">Cofactor biosynthesis; thiamine diphosphate biosynthesis.</text>
</comment>
<dbReference type="EMBL" id="FNNB01000002">
    <property type="protein sequence ID" value="SDW52409.1"/>
    <property type="molecule type" value="Genomic_DNA"/>
</dbReference>
<dbReference type="UniPathway" id="UPA00060"/>
<reference evidence="4" key="1">
    <citation type="submission" date="2016-10" db="EMBL/GenBank/DDBJ databases">
        <authorList>
            <person name="Varghese N."/>
            <person name="Submissions S."/>
        </authorList>
    </citation>
    <scope>NUCLEOTIDE SEQUENCE [LARGE SCALE GENOMIC DNA]</scope>
    <source>
        <strain evidence="4">DSM 10014</strain>
    </source>
</reference>
<feature type="domain" description="Thiaminase-2/PQQC" evidence="2">
    <location>
        <begin position="17"/>
        <end position="225"/>
    </location>
</feature>
<proteinExistence type="inferred from homology"/>
<dbReference type="InterPro" id="IPR027574">
    <property type="entry name" value="Thiaminase_II"/>
</dbReference>
<comment type="catalytic activity">
    <reaction evidence="1">
        <text>4-amino-5-aminomethyl-2-methylpyrimidine + H2O = 4-amino-5-hydroxymethyl-2-methylpyrimidine + NH4(+)</text>
        <dbReference type="Rhea" id="RHEA:31799"/>
        <dbReference type="ChEBI" id="CHEBI:15377"/>
        <dbReference type="ChEBI" id="CHEBI:16892"/>
        <dbReference type="ChEBI" id="CHEBI:28938"/>
        <dbReference type="ChEBI" id="CHEBI:63416"/>
        <dbReference type="EC" id="3.5.99.2"/>
    </reaction>
</comment>
<dbReference type="Pfam" id="PF03070">
    <property type="entry name" value="TENA_THI-4"/>
    <property type="match status" value="1"/>
</dbReference>
<dbReference type="Gene3D" id="1.20.910.10">
    <property type="entry name" value="Heme oxygenase-like"/>
    <property type="match status" value="1"/>
</dbReference>
<dbReference type="InterPro" id="IPR016084">
    <property type="entry name" value="Haem_Oase-like_multi-hlx"/>
</dbReference>
<dbReference type="AlphaFoldDB" id="A0A1H2U9Y0"/>
<dbReference type="EC" id="3.5.99.2" evidence="1"/>
<sequence length="227" mass="25241">MTAPDYGRSFAMWRAAAAQDWQDYTHHAFVEGLRDGSLPRRCFVNYLIQDYVFLVHFSRAWSMAVVKSETMEEMKTCAATVDALVNHEMALHIRTCAAAGIDEAALFTATETPANLAYTRYVLDAGMQGDFLDLMAALLPCVMGYGEIGQRLAQTRSADTPYAEWIETYADPDYQALCQTVGAMVDAAVARRIGDLETAPRRAALQNRFSTATRLEVGFWQMGLDLP</sequence>
<dbReference type="InterPro" id="IPR004305">
    <property type="entry name" value="Thiaminase-2/PQQC"/>
</dbReference>
<evidence type="ECO:0000313" key="4">
    <source>
        <dbReference type="Proteomes" id="UP000183076"/>
    </source>
</evidence>
<dbReference type="GeneID" id="94021853"/>
<evidence type="ECO:0000259" key="2">
    <source>
        <dbReference type="Pfam" id="PF03070"/>
    </source>
</evidence>
<dbReference type="Proteomes" id="UP000183076">
    <property type="component" value="Unassembled WGS sequence"/>
</dbReference>
<accession>A0A1H2U9Y0</accession>
<dbReference type="CDD" id="cd19367">
    <property type="entry name" value="TenA_C_ScTHI20-like"/>
    <property type="match status" value="1"/>
</dbReference>
<dbReference type="NCBIfam" id="TIGR04306">
    <property type="entry name" value="salvage_TenA"/>
    <property type="match status" value="1"/>
</dbReference>
<dbReference type="PANTHER" id="PTHR43198:SF2">
    <property type="entry name" value="SI:CH1073-67J19.1-RELATED"/>
    <property type="match status" value="1"/>
</dbReference>
<organism evidence="3 4">
    <name type="scientific">Sulfitobacter pontiacus</name>
    <dbReference type="NCBI Taxonomy" id="60137"/>
    <lineage>
        <taxon>Bacteria</taxon>
        <taxon>Pseudomonadati</taxon>
        <taxon>Pseudomonadota</taxon>
        <taxon>Alphaproteobacteria</taxon>
        <taxon>Rhodobacterales</taxon>
        <taxon>Roseobacteraceae</taxon>
        <taxon>Sulfitobacter</taxon>
    </lineage>
</organism>
<evidence type="ECO:0000256" key="1">
    <source>
        <dbReference type="RuleBase" id="RU363093"/>
    </source>
</evidence>
<dbReference type="InterPro" id="IPR050967">
    <property type="entry name" value="Thiamine_Salvage_TenA"/>
</dbReference>
<comment type="similarity">
    <text evidence="1">Belongs to the TenA family.</text>
</comment>
<evidence type="ECO:0000313" key="3">
    <source>
        <dbReference type="EMBL" id="SDW52409.1"/>
    </source>
</evidence>
<dbReference type="RefSeq" id="WP_074635049.1">
    <property type="nucleotide sequence ID" value="NZ_CP160849.1"/>
</dbReference>
<dbReference type="STRING" id="60137.SAMN04488041_102428"/>
<keyword evidence="1" id="KW-0378">Hydrolase</keyword>
<comment type="function">
    <text evidence="1">Catalyzes an amino-pyrimidine hydrolysis reaction at the C5' of the pyrimidine moiety of thiamine compounds, a reaction that is part of a thiamine salvage pathway.</text>
</comment>
<dbReference type="GO" id="GO:0005829">
    <property type="term" value="C:cytosol"/>
    <property type="evidence" value="ECO:0007669"/>
    <property type="project" value="TreeGrafter"/>
</dbReference>
<dbReference type="SUPFAM" id="SSF48613">
    <property type="entry name" value="Heme oxygenase-like"/>
    <property type="match status" value="1"/>
</dbReference>
<dbReference type="GO" id="GO:0009228">
    <property type="term" value="P:thiamine biosynthetic process"/>
    <property type="evidence" value="ECO:0007669"/>
    <property type="project" value="UniProtKB-KW"/>
</dbReference>
<gene>
    <name evidence="3" type="ORF">SAMN04488041_102428</name>
</gene>
<protein>
    <recommendedName>
        <fullName evidence="1">Aminopyrimidine aminohydrolase</fullName>
        <ecNumber evidence="1">3.5.99.2</ecNumber>
    </recommendedName>
</protein>
<dbReference type="GO" id="GO:0009229">
    <property type="term" value="P:thiamine diphosphate biosynthetic process"/>
    <property type="evidence" value="ECO:0007669"/>
    <property type="project" value="UniProtKB-UniPathway"/>
</dbReference>
<dbReference type="GO" id="GO:0050334">
    <property type="term" value="F:thiaminase activity"/>
    <property type="evidence" value="ECO:0007669"/>
    <property type="project" value="UniProtKB-EC"/>
</dbReference>
<comment type="catalytic activity">
    <reaction evidence="1">
        <text>thiamine + H2O = 5-(2-hydroxyethyl)-4-methylthiazole + 4-amino-5-hydroxymethyl-2-methylpyrimidine + H(+)</text>
        <dbReference type="Rhea" id="RHEA:17509"/>
        <dbReference type="ChEBI" id="CHEBI:15377"/>
        <dbReference type="ChEBI" id="CHEBI:15378"/>
        <dbReference type="ChEBI" id="CHEBI:16892"/>
        <dbReference type="ChEBI" id="CHEBI:17957"/>
        <dbReference type="ChEBI" id="CHEBI:18385"/>
        <dbReference type="EC" id="3.5.99.2"/>
    </reaction>
</comment>
<dbReference type="PANTHER" id="PTHR43198">
    <property type="entry name" value="BIFUNCTIONAL TH2 PROTEIN"/>
    <property type="match status" value="1"/>
</dbReference>
<keyword evidence="1" id="KW-0784">Thiamine biosynthesis</keyword>
<name>A0A1H2U9Y0_9RHOB</name>